<name>A0ABP9CUI0_9FLAO</name>
<feature type="transmembrane region" description="Helical" evidence="1">
    <location>
        <begin position="207"/>
        <end position="226"/>
    </location>
</feature>
<evidence type="ECO:0008006" key="4">
    <source>
        <dbReference type="Google" id="ProtNLM"/>
    </source>
</evidence>
<dbReference type="RefSeq" id="WP_345278371.1">
    <property type="nucleotide sequence ID" value="NZ_BAABJW010000018.1"/>
</dbReference>
<reference evidence="3" key="1">
    <citation type="journal article" date="2019" name="Int. J. Syst. Evol. Microbiol.">
        <title>The Global Catalogue of Microorganisms (GCM) 10K type strain sequencing project: providing services to taxonomists for standard genome sequencing and annotation.</title>
        <authorList>
            <consortium name="The Broad Institute Genomics Platform"/>
            <consortium name="The Broad Institute Genome Sequencing Center for Infectious Disease"/>
            <person name="Wu L."/>
            <person name="Ma J."/>
        </authorList>
    </citation>
    <scope>NUCLEOTIDE SEQUENCE [LARGE SCALE GENOMIC DNA]</scope>
    <source>
        <strain evidence="3">JCM 18325</strain>
    </source>
</reference>
<feature type="transmembrane region" description="Helical" evidence="1">
    <location>
        <begin position="39"/>
        <end position="58"/>
    </location>
</feature>
<feature type="transmembrane region" description="Helical" evidence="1">
    <location>
        <begin position="152"/>
        <end position="170"/>
    </location>
</feature>
<accession>A0ABP9CUI0</accession>
<dbReference type="Proteomes" id="UP001501433">
    <property type="component" value="Unassembled WGS sequence"/>
</dbReference>
<sequence>MKEFLKKYEIWIFLILAPIMNGIFIYGISIDVIPGRLYMHGRFFILLFLLMGMIWFTRGKEGLKDLFTPMKKWKVPLKWFFLVLTFAITIACLTLLLKGYFYEMDYVSLFSINISYLVDARFMFNLILWAFVGEVVWISYAVRKLCQIMNPIYASQVVGIVWGLWWLPLVEFNVGVIPDLPLWPLMINMMAAAGMCTIIYAHTKSGLLVWLLQIMLNTSLLVFPIAPSIGGVLTYATFSILYFIFMLCFMYFANPKQKFGNEINSVLYDSGK</sequence>
<keyword evidence="1" id="KW-0812">Transmembrane</keyword>
<organism evidence="2 3">
    <name type="scientific">Litoribaculum gwangyangense</name>
    <dbReference type="NCBI Taxonomy" id="1130722"/>
    <lineage>
        <taxon>Bacteria</taxon>
        <taxon>Pseudomonadati</taxon>
        <taxon>Bacteroidota</taxon>
        <taxon>Flavobacteriia</taxon>
        <taxon>Flavobacteriales</taxon>
        <taxon>Flavobacteriaceae</taxon>
        <taxon>Litoribaculum</taxon>
    </lineage>
</organism>
<feature type="transmembrane region" description="Helical" evidence="1">
    <location>
        <begin position="182"/>
        <end position="200"/>
    </location>
</feature>
<dbReference type="EMBL" id="BAABJW010000018">
    <property type="protein sequence ID" value="GAA4819545.1"/>
    <property type="molecule type" value="Genomic_DNA"/>
</dbReference>
<protein>
    <recommendedName>
        <fullName evidence="4">CPBP family intramembrane metalloprotease</fullName>
    </recommendedName>
</protein>
<proteinExistence type="predicted"/>
<evidence type="ECO:0000313" key="3">
    <source>
        <dbReference type="Proteomes" id="UP001501433"/>
    </source>
</evidence>
<evidence type="ECO:0000256" key="1">
    <source>
        <dbReference type="SAM" id="Phobius"/>
    </source>
</evidence>
<keyword evidence="1" id="KW-0472">Membrane</keyword>
<feature type="transmembrane region" description="Helical" evidence="1">
    <location>
        <begin position="232"/>
        <end position="253"/>
    </location>
</feature>
<evidence type="ECO:0000313" key="2">
    <source>
        <dbReference type="EMBL" id="GAA4819545.1"/>
    </source>
</evidence>
<keyword evidence="1" id="KW-1133">Transmembrane helix</keyword>
<comment type="caution">
    <text evidence="2">The sequence shown here is derived from an EMBL/GenBank/DDBJ whole genome shotgun (WGS) entry which is preliminary data.</text>
</comment>
<feature type="transmembrane region" description="Helical" evidence="1">
    <location>
        <begin position="79"/>
        <end position="102"/>
    </location>
</feature>
<feature type="transmembrane region" description="Helical" evidence="1">
    <location>
        <begin position="12"/>
        <end position="33"/>
    </location>
</feature>
<gene>
    <name evidence="2" type="ORF">GCM10023330_30340</name>
</gene>
<keyword evidence="3" id="KW-1185">Reference proteome</keyword>
<feature type="transmembrane region" description="Helical" evidence="1">
    <location>
        <begin position="122"/>
        <end position="140"/>
    </location>
</feature>